<accession>A0A8D5UFF7</accession>
<dbReference type="EMBL" id="AP024601">
    <property type="protein sequence ID" value="BCU81022.1"/>
    <property type="molecule type" value="Genomic_DNA"/>
</dbReference>
<dbReference type="Gene3D" id="3.30.470.20">
    <property type="entry name" value="ATP-grasp fold, B domain"/>
    <property type="match status" value="1"/>
</dbReference>
<organism evidence="1 2">
    <name type="scientific">Polycladomyces abyssicola</name>
    <dbReference type="NCBI Taxonomy" id="1125966"/>
    <lineage>
        <taxon>Bacteria</taxon>
        <taxon>Bacillati</taxon>
        <taxon>Bacillota</taxon>
        <taxon>Bacilli</taxon>
        <taxon>Bacillales</taxon>
        <taxon>Thermoactinomycetaceae</taxon>
        <taxon>Polycladomyces</taxon>
    </lineage>
</organism>
<evidence type="ECO:0008006" key="3">
    <source>
        <dbReference type="Google" id="ProtNLM"/>
    </source>
</evidence>
<dbReference type="InterPro" id="IPR026838">
    <property type="entry name" value="YheC/D"/>
</dbReference>
<protein>
    <recommendedName>
        <fullName evidence="3">YheC/YheD family protein</fullName>
    </recommendedName>
</protein>
<evidence type="ECO:0000313" key="2">
    <source>
        <dbReference type="Proteomes" id="UP000677436"/>
    </source>
</evidence>
<dbReference type="Pfam" id="PF14398">
    <property type="entry name" value="ATPgrasp_YheCD"/>
    <property type="match status" value="1"/>
</dbReference>
<sequence length="459" mass="52883">MSSIICRILPLSNAPTKAVILTQPLMEKWGCKNGQSVKISLGNKMLITQVISIRRREPIIYLPVATARQLSIPYFGEVRVTFQNRCIKIGPVLAILTTGYTGSTASPFGNRSQLFRNFLVAGQDEKPYFYVFTPEMIDWQRGVISGWFLRKDKMGPFHWERLTAPFPDVIYERVPNRKSESLPHVQQCLTRLKSLTVCRVFNQGFFNKWSIHELLHNHPLTAQFIPESVLCPSIDKIQEMLNRHQMVYLKPSGGSLGLGIFRITWHPTNGYYCRFREGDKNILHRFHSLDKLILYYFGKQLHRFERYLVQQGIRLIKYEDRPVDFRVHMNKDKSGQWQVVAIGTKVAGFGSVTTHVRTGGQLLSTSTLMQKIFGDQEQFVKEEIHEASIRIAQVLEKQIDGPLGELGLDIGVDRNHQIWLFEVNAKPGRHIFLHPDLRDAGRKSARYITEYSLRLANFV</sequence>
<dbReference type="Proteomes" id="UP000677436">
    <property type="component" value="Chromosome"/>
</dbReference>
<proteinExistence type="predicted"/>
<reference evidence="1" key="1">
    <citation type="journal article" date="2013" name="Int. J. Syst. Evol. Microbiol.">
        <title>Polycladomyces abyssicola gen. nov., sp. nov., a thermophilic filamentous bacterium isolated from hemipelagic sediment.</title>
        <authorList>
            <person name="Tsubouchi T."/>
            <person name="Shimane Y."/>
            <person name="Mori K."/>
            <person name="Usui K."/>
            <person name="Hiraki T."/>
            <person name="Tame A."/>
            <person name="Uematsu K."/>
            <person name="Maruyama T."/>
            <person name="Hatada Y."/>
        </authorList>
    </citation>
    <scope>NUCLEOTIDE SEQUENCE</scope>
    <source>
        <strain evidence="1">JIR-001</strain>
    </source>
</reference>
<evidence type="ECO:0000313" key="1">
    <source>
        <dbReference type="EMBL" id="BCU81022.1"/>
    </source>
</evidence>
<keyword evidence="2" id="KW-1185">Reference proteome</keyword>
<dbReference type="RefSeq" id="WP_212774308.1">
    <property type="nucleotide sequence ID" value="NZ_AP024601.1"/>
</dbReference>
<gene>
    <name evidence="1" type="primary">yheD</name>
    <name evidence="1" type="ORF">JIR001_08050</name>
</gene>
<reference evidence="1" key="2">
    <citation type="journal article" date="2021" name="Microbiol. Resour. Announc.">
        <title>Complete Genome Sequence of Polycladomyces abyssicola JIR-001T, Isolated from Hemipelagic Sediment in Deep Seawater.</title>
        <authorList>
            <person name="Tsubouchi T."/>
            <person name="Kaneko Y."/>
        </authorList>
    </citation>
    <scope>NUCLEOTIDE SEQUENCE</scope>
    <source>
        <strain evidence="1">JIR-001</strain>
    </source>
</reference>
<name>A0A8D5UFF7_9BACL</name>
<dbReference type="KEGG" id="pabs:JIR001_08050"/>
<dbReference type="AlphaFoldDB" id="A0A8D5UFF7"/>
<dbReference type="SUPFAM" id="SSF56059">
    <property type="entry name" value="Glutathione synthetase ATP-binding domain-like"/>
    <property type="match status" value="1"/>
</dbReference>